<name>A0A2D4NV09_MICSU</name>
<evidence type="ECO:0000313" key="1">
    <source>
        <dbReference type="EMBL" id="LAB49530.1"/>
    </source>
</evidence>
<reference evidence="1" key="1">
    <citation type="submission" date="2017-07" db="EMBL/GenBank/DDBJ databases">
        <authorList>
            <person name="Mikheyev A."/>
            <person name="Grau M."/>
        </authorList>
    </citation>
    <scope>NUCLEOTIDE SEQUENCE</scope>
    <source>
        <tissue evidence="1">Venom_gland</tissue>
    </source>
</reference>
<reference evidence="1" key="2">
    <citation type="submission" date="2017-11" db="EMBL/GenBank/DDBJ databases">
        <title>Coralsnake Venomics: Analyses of Venom Gland Transcriptomes and Proteomes of Six Brazilian Taxa.</title>
        <authorList>
            <person name="Aird S.D."/>
            <person name="Jorge da Silva N."/>
            <person name="Qiu L."/>
            <person name="Villar-Briones A."/>
            <person name="Aparecida-Saddi V."/>
            <person name="Campos-Telles M.P."/>
            <person name="Grau M."/>
            <person name="Mikheyev A.S."/>
        </authorList>
    </citation>
    <scope>NUCLEOTIDE SEQUENCE</scope>
    <source>
        <tissue evidence="1">Venom_gland</tissue>
    </source>
</reference>
<sequence length="135" mass="15136">MFSYLWGLGSYPIRNLSVIKSAFAVLSSSTAMSPRRCLIGLSVTDYYYLKNRIHYLLCAKLYCLLSLVRNMACTFISKLFSIPSKGKKGKTCVGEKIETNVGSTLCTAFYALYIVYYSDSLGFLKDPFLTSKIVL</sequence>
<proteinExistence type="predicted"/>
<organism evidence="1">
    <name type="scientific">Micrurus surinamensis</name>
    <name type="common">Surinam coral snake</name>
    <dbReference type="NCBI Taxonomy" id="129470"/>
    <lineage>
        <taxon>Eukaryota</taxon>
        <taxon>Metazoa</taxon>
        <taxon>Chordata</taxon>
        <taxon>Craniata</taxon>
        <taxon>Vertebrata</taxon>
        <taxon>Euteleostomi</taxon>
        <taxon>Lepidosauria</taxon>
        <taxon>Squamata</taxon>
        <taxon>Bifurcata</taxon>
        <taxon>Unidentata</taxon>
        <taxon>Episquamata</taxon>
        <taxon>Toxicofera</taxon>
        <taxon>Serpentes</taxon>
        <taxon>Colubroidea</taxon>
        <taxon>Elapidae</taxon>
        <taxon>Elapinae</taxon>
        <taxon>Micrurus</taxon>
    </lineage>
</organism>
<accession>A0A2D4NV09</accession>
<dbReference type="EMBL" id="IACN01020288">
    <property type="protein sequence ID" value="LAB49530.1"/>
    <property type="molecule type" value="Transcribed_RNA"/>
</dbReference>
<protein>
    <submittedName>
        <fullName evidence="1">Uncharacterized protein</fullName>
    </submittedName>
</protein>
<dbReference type="AlphaFoldDB" id="A0A2D4NV09"/>